<evidence type="ECO:0000313" key="7">
    <source>
        <dbReference type="EMBL" id="KAK7145593.1"/>
    </source>
</evidence>
<dbReference type="GO" id="GO:0003677">
    <property type="term" value="F:DNA binding"/>
    <property type="evidence" value="ECO:0007669"/>
    <property type="project" value="InterPro"/>
</dbReference>
<feature type="compositionally biased region" description="Polar residues" evidence="5">
    <location>
        <begin position="177"/>
        <end position="189"/>
    </location>
</feature>
<evidence type="ECO:0000256" key="2">
    <source>
        <dbReference type="ARBA" id="ARBA00022771"/>
    </source>
</evidence>
<accession>A0AAN9H220</accession>
<comment type="caution">
    <text evidence="7">The sequence shown here is derived from an EMBL/GenBank/DDBJ whole genome shotgun (WGS) entry which is preliminary data.</text>
</comment>
<keyword evidence="3" id="KW-0862">Zinc</keyword>
<feature type="compositionally biased region" description="Basic and acidic residues" evidence="5">
    <location>
        <begin position="100"/>
        <end position="111"/>
    </location>
</feature>
<dbReference type="PROSITE" id="PS51058">
    <property type="entry name" value="ZF_CXXC"/>
    <property type="match status" value="1"/>
</dbReference>
<dbReference type="EMBL" id="JAYKXH010000014">
    <property type="protein sequence ID" value="KAK7145593.1"/>
    <property type="molecule type" value="Genomic_DNA"/>
</dbReference>
<dbReference type="GO" id="GO:0008270">
    <property type="term" value="F:zinc ion binding"/>
    <property type="evidence" value="ECO:0007669"/>
    <property type="project" value="UniProtKB-KW"/>
</dbReference>
<evidence type="ECO:0000256" key="4">
    <source>
        <dbReference type="PROSITE-ProRule" id="PRU00509"/>
    </source>
</evidence>
<keyword evidence="8" id="KW-1185">Reference proteome</keyword>
<feature type="compositionally biased region" description="Basic residues" evidence="5">
    <location>
        <begin position="441"/>
        <end position="467"/>
    </location>
</feature>
<dbReference type="Pfam" id="PF02008">
    <property type="entry name" value="zf-CXXC"/>
    <property type="match status" value="1"/>
</dbReference>
<feature type="compositionally biased region" description="Low complexity" evidence="5">
    <location>
        <begin position="150"/>
        <end position="164"/>
    </location>
</feature>
<reference evidence="7 8" key="1">
    <citation type="submission" date="2024-02" db="EMBL/GenBank/DDBJ databases">
        <title>Chromosome-level genome assembly of the Eurasian Minnow (Phoxinus phoxinus).</title>
        <authorList>
            <person name="Oriowo T.O."/>
            <person name="Martin S."/>
            <person name="Stange M."/>
            <person name="Chrysostomakis Y."/>
            <person name="Brown T."/>
            <person name="Winkler S."/>
            <person name="Kukowka S."/>
            <person name="Myers E.W."/>
            <person name="Bohne A."/>
        </authorList>
    </citation>
    <scope>NUCLEOTIDE SEQUENCE [LARGE SCALE GENOMIC DNA]</scope>
    <source>
        <strain evidence="7">ZFMK-TIS-60720</strain>
        <tissue evidence="7">Whole Organism</tissue>
    </source>
</reference>
<dbReference type="InterPro" id="IPR002857">
    <property type="entry name" value="Znf_CXXC"/>
</dbReference>
<name>A0AAN9H220_9TELE</name>
<evidence type="ECO:0000256" key="3">
    <source>
        <dbReference type="ARBA" id="ARBA00022833"/>
    </source>
</evidence>
<organism evidence="7 8">
    <name type="scientific">Phoxinus phoxinus</name>
    <name type="common">Eurasian minnow</name>
    <dbReference type="NCBI Taxonomy" id="58324"/>
    <lineage>
        <taxon>Eukaryota</taxon>
        <taxon>Metazoa</taxon>
        <taxon>Chordata</taxon>
        <taxon>Craniata</taxon>
        <taxon>Vertebrata</taxon>
        <taxon>Euteleostomi</taxon>
        <taxon>Actinopterygii</taxon>
        <taxon>Neopterygii</taxon>
        <taxon>Teleostei</taxon>
        <taxon>Ostariophysi</taxon>
        <taxon>Cypriniformes</taxon>
        <taxon>Leuciscidae</taxon>
        <taxon>Phoxininae</taxon>
        <taxon>Phoxinus</taxon>
    </lineage>
</organism>
<keyword evidence="1" id="KW-0479">Metal-binding</keyword>
<feature type="region of interest" description="Disordered" evidence="5">
    <location>
        <begin position="62"/>
        <end position="199"/>
    </location>
</feature>
<evidence type="ECO:0000313" key="8">
    <source>
        <dbReference type="Proteomes" id="UP001364617"/>
    </source>
</evidence>
<evidence type="ECO:0000256" key="1">
    <source>
        <dbReference type="ARBA" id="ARBA00022723"/>
    </source>
</evidence>
<dbReference type="AlphaFoldDB" id="A0AAN9H220"/>
<dbReference type="Proteomes" id="UP001364617">
    <property type="component" value="Unassembled WGS sequence"/>
</dbReference>
<feature type="compositionally biased region" description="Polar residues" evidence="5">
    <location>
        <begin position="116"/>
        <end position="134"/>
    </location>
</feature>
<evidence type="ECO:0000256" key="5">
    <source>
        <dbReference type="SAM" id="MobiDB-lite"/>
    </source>
</evidence>
<gene>
    <name evidence="7" type="ORF">R3I93_013357</name>
</gene>
<feature type="region of interest" description="Disordered" evidence="5">
    <location>
        <begin position="434"/>
        <end position="502"/>
    </location>
</feature>
<sequence length="802" mass="90028">MTDELNRASAEPETMNPEETVPALLSENHLIGADDVTAVEENTEWDNMPGIVTVELPPDWLKPMEEDEDGVGSVRSVPKVKRRRGRPPSARNVRQGLTRLDFKKGLHVDRTRRTKSVSSQLEITKRSSLSSETATPLPDPTRTPEVLPRTIQSIIHSSTSTPQRPQRPRLTPCSPAGVSSLSNTPNAEFNSPPRLTRVSPLSIDTSRTHDFIHSPSVKVGNVSQQIVSSSSEPGKDGSELPLRLWLYPSLEPISPTNTQDALIPDQTVISPDFPETRLNGTMALKESHPILSKCENCGCPFSAQKPGDSLCFRCRPKSEKKYSPPNIVFRKVGQDHWEVGKTKHPRKQILKPRPKYKKIVQTDFAPDGGDEDDWAQKKRNRRMCRQCDACLREDDCGKCDFCMDKPKYGGSNKKRQKCRLRQCKFESKLHGANRRLDPSLPRRRINVKPKLKRRGRGRPAKKRKFRSKPWEDDDDDDDDEDDDEMSDKDNDEEDVRPYKMNGKARGRKKWNYSFKEEDDDMFIEAVLEDDEPSNIEEDPDILGNERSMMPSNVMYSNTSGLGAQGLYYNMPGMPVAPHMLGSVPLCNNNQMPLGEVIGSLPMGDDAAQNGFLQIEMVRVGSPPSHFTEEPQNAQQHVSEHQQEATPVITQIFSLAAAESDCDRDQGLMELFTSLGQTVLPAHWVCVMAKGPVLQLLQCSKLSTMADTIVQIEKGFFYQVSVQNQPLLLMHAVYSRHPTCLETLDHVVSLLLDLEGLGVCQGYQSLDMGSPWEPRMCVRAALCDLLISKDEEHCVKCTQPVEG</sequence>
<keyword evidence="2 4" id="KW-0863">Zinc-finger</keyword>
<feature type="domain" description="CXXC-type" evidence="6">
    <location>
        <begin position="375"/>
        <end position="424"/>
    </location>
</feature>
<evidence type="ECO:0000259" key="6">
    <source>
        <dbReference type="PROSITE" id="PS51058"/>
    </source>
</evidence>
<protein>
    <recommendedName>
        <fullName evidence="6">CXXC-type domain-containing protein</fullName>
    </recommendedName>
</protein>
<feature type="compositionally biased region" description="Acidic residues" evidence="5">
    <location>
        <begin position="471"/>
        <end position="494"/>
    </location>
</feature>
<proteinExistence type="predicted"/>